<dbReference type="RefSeq" id="WP_136335266.1">
    <property type="nucleotide sequence ID" value="NZ_QXMP01000002.1"/>
</dbReference>
<dbReference type="PANTHER" id="PTHR46211:SF1">
    <property type="entry name" value="GLYCEROPHOSPHODIESTER PHOSPHODIESTERASE, CYTOPLASMIC"/>
    <property type="match status" value="1"/>
</dbReference>
<evidence type="ECO:0000313" key="4">
    <source>
        <dbReference type="Proteomes" id="UP000305939"/>
    </source>
</evidence>
<keyword evidence="1" id="KW-0732">Signal</keyword>
<evidence type="ECO:0000313" key="3">
    <source>
        <dbReference type="EMBL" id="THD69776.1"/>
    </source>
</evidence>
<feature type="chain" id="PRO_5020502193" evidence="1">
    <location>
        <begin position="17"/>
        <end position="251"/>
    </location>
</feature>
<dbReference type="Gene3D" id="3.20.20.190">
    <property type="entry name" value="Phosphatidylinositol (PI) phosphodiesterase"/>
    <property type="match status" value="1"/>
</dbReference>
<dbReference type="PROSITE" id="PS51704">
    <property type="entry name" value="GP_PDE"/>
    <property type="match status" value="1"/>
</dbReference>
<feature type="domain" description="GP-PDE" evidence="2">
    <location>
        <begin position="25"/>
        <end position="251"/>
    </location>
</feature>
<dbReference type="Pfam" id="PF03009">
    <property type="entry name" value="GDPD"/>
    <property type="match status" value="1"/>
</dbReference>
<dbReference type="Proteomes" id="UP000305939">
    <property type="component" value="Unassembled WGS sequence"/>
</dbReference>
<feature type="signal peptide" evidence="1">
    <location>
        <begin position="1"/>
        <end position="16"/>
    </location>
</feature>
<keyword evidence="4" id="KW-1185">Reference proteome</keyword>
<dbReference type="InterPro" id="IPR030395">
    <property type="entry name" value="GP_PDE_dom"/>
</dbReference>
<dbReference type="AlphaFoldDB" id="A0A4S3M3R9"/>
<name>A0A4S3M3R9_9FLAO</name>
<sequence>MLIRVMQICIFFLSFAALNVDTEKPMVIGHRGAKGHVAENTMASIAKALELGVDGIEIDVFRIRSGEVVVFHDDYLGRLTDQTGKIEDLTLEELQKVRVKGNYRIPTLEEVLHYLDGRVLLNIELKGSGTAAPVYHTLERYLGKSGWTHDNLLISSFKWEELESYRTLDKKMPIGVLTEKEISPAIAMAKSLNAVAVNADHHLLTEETAGEIRKAGLQIWCWTVNRMPDLERMFELKVEAVITDYPDRVND</sequence>
<dbReference type="GO" id="GO:0008081">
    <property type="term" value="F:phosphoric diester hydrolase activity"/>
    <property type="evidence" value="ECO:0007669"/>
    <property type="project" value="InterPro"/>
</dbReference>
<proteinExistence type="predicted"/>
<organism evidence="3 4">
    <name type="scientific">Robertkochia marina</name>
    <dbReference type="NCBI Taxonomy" id="1227945"/>
    <lineage>
        <taxon>Bacteria</taxon>
        <taxon>Pseudomonadati</taxon>
        <taxon>Bacteroidota</taxon>
        <taxon>Flavobacteriia</taxon>
        <taxon>Flavobacteriales</taxon>
        <taxon>Flavobacteriaceae</taxon>
        <taxon>Robertkochia</taxon>
    </lineage>
</organism>
<protein>
    <submittedName>
        <fullName evidence="3">Glycerophosphodiester phosphodiesterase</fullName>
    </submittedName>
</protein>
<evidence type="ECO:0000259" key="2">
    <source>
        <dbReference type="PROSITE" id="PS51704"/>
    </source>
</evidence>
<evidence type="ECO:0000256" key="1">
    <source>
        <dbReference type="SAM" id="SignalP"/>
    </source>
</evidence>
<dbReference type="GO" id="GO:0006629">
    <property type="term" value="P:lipid metabolic process"/>
    <property type="evidence" value="ECO:0007669"/>
    <property type="project" value="InterPro"/>
</dbReference>
<dbReference type="SUPFAM" id="SSF51695">
    <property type="entry name" value="PLC-like phosphodiesterases"/>
    <property type="match status" value="1"/>
</dbReference>
<reference evidence="3 4" key="1">
    <citation type="submission" date="2019-04" db="EMBL/GenBank/DDBJ databases">
        <title>Draft genome sequence of Robertkochia marina CC-AMO-30D.</title>
        <authorList>
            <person name="Hameed A."/>
            <person name="Lin S.-Y."/>
            <person name="Shahina M."/>
            <person name="Lai W.-A."/>
            <person name="Young C.-C."/>
        </authorList>
    </citation>
    <scope>NUCLEOTIDE SEQUENCE [LARGE SCALE GENOMIC DNA]</scope>
    <source>
        <strain evidence="3 4">CC-AMO-30D</strain>
    </source>
</reference>
<gene>
    <name evidence="3" type="ORF">E7Z59_05465</name>
</gene>
<dbReference type="OrthoDB" id="384721at2"/>
<accession>A0A4S3M3R9</accession>
<dbReference type="PANTHER" id="PTHR46211">
    <property type="entry name" value="GLYCEROPHOSPHORYL DIESTER PHOSPHODIESTERASE"/>
    <property type="match status" value="1"/>
</dbReference>
<dbReference type="InterPro" id="IPR017946">
    <property type="entry name" value="PLC-like_Pdiesterase_TIM-brl"/>
</dbReference>
<comment type="caution">
    <text evidence="3">The sequence shown here is derived from an EMBL/GenBank/DDBJ whole genome shotgun (WGS) entry which is preliminary data.</text>
</comment>
<dbReference type="EMBL" id="SSMC01000001">
    <property type="protein sequence ID" value="THD69776.1"/>
    <property type="molecule type" value="Genomic_DNA"/>
</dbReference>